<dbReference type="InterPro" id="IPR025660">
    <property type="entry name" value="Pept_his_AS"/>
</dbReference>
<keyword evidence="4" id="KW-0788">Thiol protease</keyword>
<dbReference type="Gene3D" id="3.90.70.10">
    <property type="entry name" value="Cysteine proteinases"/>
    <property type="match status" value="1"/>
</dbReference>
<evidence type="ECO:0000256" key="1">
    <source>
        <dbReference type="ARBA" id="ARBA00008455"/>
    </source>
</evidence>
<protein>
    <submittedName>
        <fullName evidence="9">Uncharacterized protein</fullName>
    </submittedName>
</protein>
<evidence type="ECO:0000313" key="9">
    <source>
        <dbReference type="EMBL" id="KAG2308356.1"/>
    </source>
</evidence>
<dbReference type="PRINTS" id="PR00705">
    <property type="entry name" value="PAPAIN"/>
</dbReference>
<accession>A0A8X7VBP1</accession>
<keyword evidence="3" id="KW-0378">Hydrolase</keyword>
<keyword evidence="2" id="KW-0645">Protease</keyword>
<dbReference type="InterPro" id="IPR013201">
    <property type="entry name" value="Prot_inhib_I29"/>
</dbReference>
<evidence type="ECO:0000256" key="2">
    <source>
        <dbReference type="ARBA" id="ARBA00022670"/>
    </source>
</evidence>
<keyword evidence="6" id="KW-0472">Membrane</keyword>
<dbReference type="Proteomes" id="UP000886595">
    <property type="component" value="Unassembled WGS sequence"/>
</dbReference>
<comment type="similarity">
    <text evidence="1">Belongs to the peptidase C1 family.</text>
</comment>
<proteinExistence type="inferred from homology"/>
<feature type="domain" description="Peptidase C1A papain C-terminal" evidence="7">
    <location>
        <begin position="133"/>
        <end position="316"/>
    </location>
</feature>
<dbReference type="PROSITE" id="PS00639">
    <property type="entry name" value="THIOL_PROTEASE_HIS"/>
    <property type="match status" value="1"/>
</dbReference>
<dbReference type="Pfam" id="PF00112">
    <property type="entry name" value="Peptidase_C1"/>
    <property type="match status" value="1"/>
</dbReference>
<dbReference type="PANTHER" id="PTHR12411">
    <property type="entry name" value="CYSTEINE PROTEASE FAMILY C1-RELATED"/>
    <property type="match status" value="1"/>
</dbReference>
<dbReference type="InterPro" id="IPR038765">
    <property type="entry name" value="Papain-like_cys_pep_sf"/>
</dbReference>
<dbReference type="CDD" id="cd02248">
    <property type="entry name" value="Peptidase_C1A"/>
    <property type="match status" value="1"/>
</dbReference>
<feature type="domain" description="Cathepsin propeptide inhibitor" evidence="8">
    <location>
        <begin position="43"/>
        <end position="100"/>
    </location>
</feature>
<dbReference type="GO" id="GO:0008234">
    <property type="term" value="F:cysteine-type peptidase activity"/>
    <property type="evidence" value="ECO:0007669"/>
    <property type="project" value="UniProtKB-KW"/>
</dbReference>
<evidence type="ECO:0000256" key="4">
    <source>
        <dbReference type="ARBA" id="ARBA00022807"/>
    </source>
</evidence>
<name>A0A8X7VBP1_BRACI</name>
<dbReference type="SMART" id="SM00645">
    <property type="entry name" value="Pept_C1"/>
    <property type="match status" value="1"/>
</dbReference>
<keyword evidence="5" id="KW-1015">Disulfide bond</keyword>
<keyword evidence="6" id="KW-0812">Transmembrane</keyword>
<reference evidence="9 10" key="1">
    <citation type="submission" date="2020-02" db="EMBL/GenBank/DDBJ databases">
        <authorList>
            <person name="Ma Q."/>
            <person name="Huang Y."/>
            <person name="Song X."/>
            <person name="Pei D."/>
        </authorList>
    </citation>
    <scope>NUCLEOTIDE SEQUENCE [LARGE SCALE GENOMIC DNA]</scope>
    <source>
        <strain evidence="9">Sxm20200214</strain>
        <tissue evidence="9">Leaf</tissue>
    </source>
</reference>
<dbReference type="SMART" id="SM00848">
    <property type="entry name" value="Inhibitor_I29"/>
    <property type="match status" value="1"/>
</dbReference>
<dbReference type="GO" id="GO:0006508">
    <property type="term" value="P:proteolysis"/>
    <property type="evidence" value="ECO:0007669"/>
    <property type="project" value="UniProtKB-KW"/>
</dbReference>
<dbReference type="EMBL" id="JAAMPC010000006">
    <property type="protein sequence ID" value="KAG2308356.1"/>
    <property type="molecule type" value="Genomic_DNA"/>
</dbReference>
<evidence type="ECO:0000259" key="8">
    <source>
        <dbReference type="SMART" id="SM00848"/>
    </source>
</evidence>
<dbReference type="PROSITE" id="PS00139">
    <property type="entry name" value="THIOL_PROTEASE_CYS"/>
    <property type="match status" value="1"/>
</dbReference>
<dbReference type="SUPFAM" id="SSF54001">
    <property type="entry name" value="Cysteine proteinases"/>
    <property type="match status" value="1"/>
</dbReference>
<evidence type="ECO:0000256" key="6">
    <source>
        <dbReference type="SAM" id="Phobius"/>
    </source>
</evidence>
<evidence type="ECO:0000313" key="10">
    <source>
        <dbReference type="Proteomes" id="UP000886595"/>
    </source>
</evidence>
<dbReference type="Pfam" id="PF08246">
    <property type="entry name" value="Inhibitor_I29"/>
    <property type="match status" value="1"/>
</dbReference>
<dbReference type="InterPro" id="IPR000668">
    <property type="entry name" value="Peptidase_C1A_C"/>
</dbReference>
<dbReference type="AlphaFoldDB" id="A0A8X7VBP1"/>
<dbReference type="InterPro" id="IPR000169">
    <property type="entry name" value="Pept_cys_AS"/>
</dbReference>
<dbReference type="FunFam" id="3.90.70.10:FF:000332">
    <property type="entry name" value="Cathepsin L1"/>
    <property type="match status" value="1"/>
</dbReference>
<evidence type="ECO:0000256" key="5">
    <source>
        <dbReference type="ARBA" id="ARBA00023157"/>
    </source>
</evidence>
<dbReference type="OrthoDB" id="640249at2759"/>
<keyword evidence="10" id="KW-1185">Reference proteome</keyword>
<evidence type="ECO:0000259" key="7">
    <source>
        <dbReference type="SMART" id="SM00645"/>
    </source>
</evidence>
<keyword evidence="6" id="KW-1133">Transmembrane helix</keyword>
<comment type="caution">
    <text evidence="9">The sequence shown here is derived from an EMBL/GenBank/DDBJ whole genome shotgun (WGS) entry which is preliminary data.</text>
</comment>
<dbReference type="InterPro" id="IPR039417">
    <property type="entry name" value="Peptidase_C1A_papain-like"/>
</dbReference>
<evidence type="ECO:0000256" key="3">
    <source>
        <dbReference type="ARBA" id="ARBA00022801"/>
    </source>
</evidence>
<gene>
    <name evidence="9" type="ORF">Bca52824_028104</name>
</gene>
<organism evidence="9 10">
    <name type="scientific">Brassica carinata</name>
    <name type="common">Ethiopian mustard</name>
    <name type="synonym">Abyssinian cabbage</name>
    <dbReference type="NCBI Taxonomy" id="52824"/>
    <lineage>
        <taxon>Eukaryota</taxon>
        <taxon>Viridiplantae</taxon>
        <taxon>Streptophyta</taxon>
        <taxon>Embryophyta</taxon>
        <taxon>Tracheophyta</taxon>
        <taxon>Spermatophyta</taxon>
        <taxon>Magnoliopsida</taxon>
        <taxon>eudicotyledons</taxon>
        <taxon>Gunneridae</taxon>
        <taxon>Pentapetalae</taxon>
        <taxon>rosids</taxon>
        <taxon>malvids</taxon>
        <taxon>Brassicales</taxon>
        <taxon>Brassicaceae</taxon>
        <taxon>Brassiceae</taxon>
        <taxon>Brassica</taxon>
    </lineage>
</organism>
<sequence>MYQIQNGVSMSVFMALTIISINLKIFQATFNFTLHEQSIFDYYQKWMIQFSKVYKDDFEKEIGFKVFKKNLIFIEKFNNMGNQSYKLGVKEFTDLTKEEFLATYNGLRGIDVTSLPEVVDQTISSNKLNFSELYYLKDWRNEGTVTPVKNQGSCESCWAFAAVAAVEGLTKLSGNNLVSLSEQQLVDCQNGCNGGRITDAFDYMIKNGGISSDSEYPYQEEPGQCRYERVPSNSEIALHDAVLRQPVSVTIDSSMDSLMHYEEGVFDAPDYCGFKVDHAVALVGYGITEDGIMYWLAKNSWGEYWGEKSYMRIRKMVE</sequence>
<dbReference type="InterPro" id="IPR013128">
    <property type="entry name" value="Peptidase_C1A"/>
</dbReference>
<feature type="transmembrane region" description="Helical" evidence="6">
    <location>
        <begin position="12"/>
        <end position="30"/>
    </location>
</feature>